<evidence type="ECO:0000256" key="1">
    <source>
        <dbReference type="ARBA" id="ARBA00022701"/>
    </source>
</evidence>
<sequence length="337" mass="37646">MLQEKMLSQQICDPDDNQCVLVDEEGGRGTTALKFDRVLTGSQEEVYDFIGRPMLREAFEGFNVCLFAYGQTGSGKTHSLFGDMMDKHNSGIAPRFAQEMIEEAQRRMEADSRVTIKFCLSMVEVYMEKVRDLLAPRVRGQEPESLEILEDNQRRVYVKGAGVHPVLSVERLMGLLQLGNANRQKGETRMNETSSRSHAIIQITISQQYDSLDMKDVESVALLVDLAGSERQSKTESSGLAFEEAKKINQSLLMLGRALNSFSDRKGNDGFISLRASKLTRLLSESFGGNSKTWMLATVSPTAYNLTETKSTLEYAQNATAIKNKAKGKNSQKSRDR</sequence>
<dbReference type="FunFam" id="3.40.850.10:FF:000116">
    <property type="entry name" value="Putative kinesin"/>
    <property type="match status" value="1"/>
</dbReference>
<feature type="non-terminal residue" evidence="6">
    <location>
        <position position="337"/>
    </location>
</feature>
<evidence type="ECO:0000259" key="5">
    <source>
        <dbReference type="PROSITE" id="PS50067"/>
    </source>
</evidence>
<evidence type="ECO:0000256" key="4">
    <source>
        <dbReference type="PROSITE-ProRule" id="PRU00283"/>
    </source>
</evidence>
<keyword evidence="1" id="KW-0493">Microtubule</keyword>
<protein>
    <submittedName>
        <fullName evidence="6">Kinesin, putative</fullName>
    </submittedName>
</protein>
<dbReference type="GO" id="GO:0007018">
    <property type="term" value="P:microtubule-based movement"/>
    <property type="evidence" value="ECO:0007669"/>
    <property type="project" value="InterPro"/>
</dbReference>
<name>F9WPD2_TRYVY</name>
<dbReference type="Gene3D" id="3.40.850.10">
    <property type="entry name" value="Kinesin motor domain"/>
    <property type="match status" value="1"/>
</dbReference>
<feature type="binding site" evidence="4">
    <location>
        <begin position="70"/>
        <end position="77"/>
    </location>
    <ligand>
        <name>ATP</name>
        <dbReference type="ChEBI" id="CHEBI:30616"/>
    </ligand>
</feature>
<dbReference type="InterPro" id="IPR027640">
    <property type="entry name" value="Kinesin-like_fam"/>
</dbReference>
<keyword evidence="2" id="KW-0175">Coiled coil</keyword>
<dbReference type="SMART" id="SM00129">
    <property type="entry name" value="KISc"/>
    <property type="match status" value="1"/>
</dbReference>
<dbReference type="GO" id="GO:0005874">
    <property type="term" value="C:microtubule"/>
    <property type="evidence" value="ECO:0007669"/>
    <property type="project" value="UniProtKB-KW"/>
</dbReference>
<comment type="similarity">
    <text evidence="4">Belongs to the TRAFAC class myosin-kinesin ATPase superfamily. Kinesin family.</text>
</comment>
<dbReference type="GO" id="GO:0003777">
    <property type="term" value="F:microtubule motor activity"/>
    <property type="evidence" value="ECO:0007669"/>
    <property type="project" value="InterPro"/>
</dbReference>
<accession>F9WPD2</accession>
<keyword evidence="3 4" id="KW-0505">Motor protein</keyword>
<dbReference type="InterPro" id="IPR027417">
    <property type="entry name" value="P-loop_NTPase"/>
</dbReference>
<dbReference type="Pfam" id="PF00225">
    <property type="entry name" value="Kinesin"/>
    <property type="match status" value="1"/>
</dbReference>
<keyword evidence="4" id="KW-0067">ATP-binding</keyword>
<dbReference type="Proteomes" id="UP000009027">
    <property type="component" value="Unassembled WGS sequence"/>
</dbReference>
<dbReference type="PANTHER" id="PTHR47968">
    <property type="entry name" value="CENTROMERE PROTEIN E"/>
    <property type="match status" value="1"/>
</dbReference>
<evidence type="ECO:0000256" key="2">
    <source>
        <dbReference type="ARBA" id="ARBA00023054"/>
    </source>
</evidence>
<dbReference type="InterPro" id="IPR036961">
    <property type="entry name" value="Kinesin_motor_dom_sf"/>
</dbReference>
<organism evidence="6 7">
    <name type="scientific">Trypanosoma vivax (strain Y486)</name>
    <dbReference type="NCBI Taxonomy" id="1055687"/>
    <lineage>
        <taxon>Eukaryota</taxon>
        <taxon>Discoba</taxon>
        <taxon>Euglenozoa</taxon>
        <taxon>Kinetoplastea</taxon>
        <taxon>Metakinetoplastina</taxon>
        <taxon>Trypanosomatida</taxon>
        <taxon>Trypanosomatidae</taxon>
        <taxon>Trypanosoma</taxon>
        <taxon>Duttonella</taxon>
    </lineage>
</organism>
<dbReference type="VEuPathDB" id="TriTrypDB:TvY486_0021100"/>
<dbReference type="GO" id="GO:0005524">
    <property type="term" value="F:ATP binding"/>
    <property type="evidence" value="ECO:0007669"/>
    <property type="project" value="UniProtKB-UniRule"/>
</dbReference>
<dbReference type="PRINTS" id="PR00380">
    <property type="entry name" value="KINESINHEAVY"/>
</dbReference>
<evidence type="ECO:0000313" key="7">
    <source>
        <dbReference type="Proteomes" id="UP000009027"/>
    </source>
</evidence>
<dbReference type="EMBL" id="CAEX01003377">
    <property type="protein sequence ID" value="CCD19409.1"/>
    <property type="molecule type" value="Genomic_DNA"/>
</dbReference>
<dbReference type="AlphaFoldDB" id="F9WPD2"/>
<evidence type="ECO:0000313" key="6">
    <source>
        <dbReference type="EMBL" id="CCD19409.1"/>
    </source>
</evidence>
<feature type="domain" description="Kinesin motor" evidence="5">
    <location>
        <begin position="1"/>
        <end position="322"/>
    </location>
</feature>
<proteinExistence type="inferred from homology"/>
<reference evidence="6 7" key="1">
    <citation type="journal article" date="2012" name="Proc. Natl. Acad. Sci. U.S.A.">
        <title>Antigenic diversity is generated by distinct evolutionary mechanisms in African trypanosome species.</title>
        <authorList>
            <person name="Jackson A.P."/>
            <person name="Berry A."/>
            <person name="Aslett M."/>
            <person name="Allison H.C."/>
            <person name="Burton P."/>
            <person name="Vavrova-Anderson J."/>
            <person name="Brown R."/>
            <person name="Browne H."/>
            <person name="Corton N."/>
            <person name="Hauser H."/>
            <person name="Gamble J."/>
            <person name="Gilderthorp R."/>
            <person name="Marcello L."/>
            <person name="McQuillan J."/>
            <person name="Otto T.D."/>
            <person name="Quail M.A."/>
            <person name="Sanders M.J."/>
            <person name="van Tonder A."/>
            <person name="Ginger M.L."/>
            <person name="Field M.C."/>
            <person name="Barry J.D."/>
            <person name="Hertz-Fowler C."/>
            <person name="Berriman M."/>
        </authorList>
    </citation>
    <scope>NUCLEOTIDE SEQUENCE</scope>
    <source>
        <strain evidence="6 7">Y486</strain>
    </source>
</reference>
<keyword evidence="7" id="KW-1185">Reference proteome</keyword>
<dbReference type="PANTHER" id="PTHR47968:SF36">
    <property type="entry name" value="KINESIN HEAVY CHAIN ISOFORM X1"/>
    <property type="match status" value="1"/>
</dbReference>
<dbReference type="CDD" id="cd00106">
    <property type="entry name" value="KISc"/>
    <property type="match status" value="1"/>
</dbReference>
<dbReference type="SUPFAM" id="SSF52540">
    <property type="entry name" value="P-loop containing nucleoside triphosphate hydrolases"/>
    <property type="match status" value="1"/>
</dbReference>
<dbReference type="PROSITE" id="PS50067">
    <property type="entry name" value="KINESIN_MOTOR_2"/>
    <property type="match status" value="1"/>
</dbReference>
<keyword evidence="4" id="KW-0547">Nucleotide-binding</keyword>
<dbReference type="InterPro" id="IPR001752">
    <property type="entry name" value="Kinesin_motor_dom"/>
</dbReference>
<gene>
    <name evidence="6" type="ORF">TvY486_0021100</name>
</gene>
<evidence type="ECO:0000256" key="3">
    <source>
        <dbReference type="ARBA" id="ARBA00023175"/>
    </source>
</evidence>
<dbReference type="GO" id="GO:0008017">
    <property type="term" value="F:microtubule binding"/>
    <property type="evidence" value="ECO:0007669"/>
    <property type="project" value="InterPro"/>
</dbReference>